<dbReference type="Proteomes" id="UP000095672">
    <property type="component" value="Chromosome"/>
</dbReference>
<dbReference type="PROSITE" id="PS00138">
    <property type="entry name" value="SUBTILASE_SER"/>
    <property type="match status" value="1"/>
</dbReference>
<dbReference type="GO" id="GO:0006508">
    <property type="term" value="P:proteolysis"/>
    <property type="evidence" value="ECO:0007669"/>
    <property type="project" value="UniProtKB-KW"/>
</dbReference>
<feature type="signal peptide" evidence="9">
    <location>
        <begin position="1"/>
        <end position="22"/>
    </location>
</feature>
<gene>
    <name evidence="12" type="primary">aprE</name>
    <name evidence="12" type="ORF">AUP74_02004</name>
</gene>
<dbReference type="InterPro" id="IPR037045">
    <property type="entry name" value="S8pro/Inhibitor_I9_sf"/>
</dbReference>
<evidence type="ECO:0000259" key="10">
    <source>
        <dbReference type="Pfam" id="PF00082"/>
    </source>
</evidence>
<dbReference type="GO" id="GO:0046872">
    <property type="term" value="F:metal ion binding"/>
    <property type="evidence" value="ECO:0007669"/>
    <property type="project" value="UniProtKB-KW"/>
</dbReference>
<dbReference type="PANTHER" id="PTHR43806">
    <property type="entry name" value="PEPTIDASE S8"/>
    <property type="match status" value="1"/>
</dbReference>
<dbReference type="CDD" id="cd07477">
    <property type="entry name" value="Peptidases_S8_Subtilisin_subset"/>
    <property type="match status" value="1"/>
</dbReference>
<evidence type="ECO:0000256" key="2">
    <source>
        <dbReference type="ARBA" id="ARBA00022512"/>
    </source>
</evidence>
<keyword evidence="13" id="KW-1185">Reference proteome</keyword>
<evidence type="ECO:0000256" key="1">
    <source>
        <dbReference type="ARBA" id="ARBA00011073"/>
    </source>
</evidence>
<keyword evidence="2" id="KW-0964">Secreted</keyword>
<dbReference type="Pfam" id="PF02225">
    <property type="entry name" value="PA"/>
    <property type="match status" value="1"/>
</dbReference>
<dbReference type="RefSeq" id="WP_069947440.1">
    <property type="nucleotide sequence ID" value="NZ_CP014143.1"/>
</dbReference>
<proteinExistence type="inferred from homology"/>
<dbReference type="InterPro" id="IPR015500">
    <property type="entry name" value="Peptidase_S8_subtilisin-rel"/>
</dbReference>
<name>A0A1C9W8E9_9GAMM</name>
<dbReference type="InterPro" id="IPR034202">
    <property type="entry name" value="Subtilisin_Carlsberg-like"/>
</dbReference>
<dbReference type="PANTHER" id="PTHR43806:SF11">
    <property type="entry name" value="CEREVISIN-RELATED"/>
    <property type="match status" value="1"/>
</dbReference>
<dbReference type="AlphaFoldDB" id="A0A1C9W8E9"/>
<dbReference type="Gene3D" id="3.50.30.30">
    <property type="match status" value="1"/>
</dbReference>
<keyword evidence="6 8" id="KW-0720">Serine protease</keyword>
<dbReference type="Gene3D" id="3.40.50.200">
    <property type="entry name" value="Peptidase S8/S53 domain"/>
    <property type="match status" value="1"/>
</dbReference>
<dbReference type="InterPro" id="IPR000209">
    <property type="entry name" value="Peptidase_S8/S53_dom"/>
</dbReference>
<dbReference type="OrthoDB" id="9790784at2"/>
<dbReference type="PROSITE" id="PS51892">
    <property type="entry name" value="SUBTILASE"/>
    <property type="match status" value="1"/>
</dbReference>
<dbReference type="SUPFAM" id="SSF52743">
    <property type="entry name" value="Subtilisin-like"/>
    <property type="match status" value="1"/>
</dbReference>
<dbReference type="InterPro" id="IPR036852">
    <property type="entry name" value="Peptidase_S8/S53_dom_sf"/>
</dbReference>
<feature type="chain" id="PRO_5008895559" evidence="9">
    <location>
        <begin position="23"/>
        <end position="515"/>
    </location>
</feature>
<sequence length="515" mass="52772" precursor="true">MNKKTTLIAAAISAAISLPALASDSMRLIVEYKPGQGAAVKTALEQKGIKVHHELDKFDSIALSVSKEQFAELKSVDGISMVYPDAKRKLQGNAVGEISPYGIAMTQADQLNYAGGTKVCIIDSGYDYGHPDLPAANVTGEMGLSGPWNEDDHSHGTHVAGTIAAVGGNGEGVVGVNSDENMNLHIVRVFNAAGNFAYASSLVGAVSDCVDADADIISMSLGGSFENPIERKAMDAAAREGVLIIAAAGNDGNATHSYPASYDSVMSVAAIDSAAQHANFSQRTSQVEVAGPGVNTLSTVPRGMGQSGVGVVSQESNAYEAIPMQGSTIGSIDAPLADCGVGTSACEDVAGKICLIERGEIAFGAKVANCEAGGGVGAIVYNNVPGTLSGTLGGDSALVAVGISQADGQELMSNIGMETSINIEQLANYDYMSGTSMATPHVSGVAALVWSHFPQCSGNDIRMALRASASDLAETGYDYNTGWGLVQAKDAYDYLATNGCKSSNGKIYGGDGSAR</sequence>
<feature type="domain" description="Peptidase S8/S53" evidence="10">
    <location>
        <begin position="426"/>
        <end position="484"/>
    </location>
</feature>
<dbReference type="Gene3D" id="3.30.70.80">
    <property type="entry name" value="Peptidase S8 propeptide/proteinase inhibitor I9"/>
    <property type="match status" value="1"/>
</dbReference>
<organism evidence="12 13">
    <name type="scientific">Microbulbifer aggregans</name>
    <dbReference type="NCBI Taxonomy" id="1769779"/>
    <lineage>
        <taxon>Bacteria</taxon>
        <taxon>Pseudomonadati</taxon>
        <taxon>Pseudomonadota</taxon>
        <taxon>Gammaproteobacteria</taxon>
        <taxon>Cellvibrionales</taxon>
        <taxon>Microbulbiferaceae</taxon>
        <taxon>Microbulbifer</taxon>
    </lineage>
</organism>
<dbReference type="PATRIC" id="fig|1769779.3.peg.2012"/>
<feature type="active site" description="Charge relay system" evidence="7 8">
    <location>
        <position position="436"/>
    </location>
</feature>
<evidence type="ECO:0000259" key="11">
    <source>
        <dbReference type="Pfam" id="PF02225"/>
    </source>
</evidence>
<evidence type="ECO:0000256" key="7">
    <source>
        <dbReference type="PIRSR" id="PIRSR615500-1"/>
    </source>
</evidence>
<dbReference type="InterPro" id="IPR022398">
    <property type="entry name" value="Peptidase_S8_His-AS"/>
</dbReference>
<evidence type="ECO:0000313" key="12">
    <source>
        <dbReference type="EMBL" id="AOS97434.1"/>
    </source>
</evidence>
<evidence type="ECO:0000256" key="3">
    <source>
        <dbReference type="ARBA" id="ARBA00022670"/>
    </source>
</evidence>
<keyword evidence="9" id="KW-0732">Signal</keyword>
<protein>
    <submittedName>
        <fullName evidence="12">Subtilisin E</fullName>
        <ecNumber evidence="12">3.4.21.62</ecNumber>
    </submittedName>
</protein>
<keyword evidence="2" id="KW-0134">Cell wall</keyword>
<reference evidence="13" key="1">
    <citation type="submission" date="2016-01" db="EMBL/GenBank/DDBJ databases">
        <title>Complete genome sequence of Microbulbifer sp. CCB-MM1, a halophile isolated from Matang Mangrove Forest, Perak.</title>
        <authorList>
            <person name="Moh T.H."/>
            <person name="Dinesh B."/>
            <person name="Lau N.-S."/>
            <person name="Go F."/>
            <person name="Alexander Chong S.-C."/>
        </authorList>
    </citation>
    <scope>NUCLEOTIDE SEQUENCE [LARGE SCALE GENOMIC DNA]</scope>
    <source>
        <strain evidence="13">CCB-MM1</strain>
    </source>
</reference>
<dbReference type="GO" id="GO:0004252">
    <property type="term" value="F:serine-type endopeptidase activity"/>
    <property type="evidence" value="ECO:0007669"/>
    <property type="project" value="UniProtKB-UniRule"/>
</dbReference>
<keyword evidence="5 8" id="KW-0378">Hydrolase</keyword>
<feature type="active site" description="Charge relay system" evidence="7 8">
    <location>
        <position position="155"/>
    </location>
</feature>
<keyword evidence="3 8" id="KW-0645">Protease</keyword>
<feature type="domain" description="Peptidase S8/S53" evidence="10">
    <location>
        <begin position="116"/>
        <end position="301"/>
    </location>
</feature>
<feature type="domain" description="PA" evidence="11">
    <location>
        <begin position="335"/>
        <end position="411"/>
    </location>
</feature>
<evidence type="ECO:0000256" key="6">
    <source>
        <dbReference type="ARBA" id="ARBA00022825"/>
    </source>
</evidence>
<evidence type="ECO:0000256" key="5">
    <source>
        <dbReference type="ARBA" id="ARBA00022801"/>
    </source>
</evidence>
<dbReference type="InterPro" id="IPR050131">
    <property type="entry name" value="Peptidase_S8_subtilisin-like"/>
</dbReference>
<dbReference type="GO" id="GO:0005615">
    <property type="term" value="C:extracellular space"/>
    <property type="evidence" value="ECO:0007669"/>
    <property type="project" value="TreeGrafter"/>
</dbReference>
<dbReference type="KEGG" id="micc:AUP74_02004"/>
<feature type="active site" description="Charge relay system" evidence="7 8">
    <location>
        <position position="123"/>
    </location>
</feature>
<dbReference type="InterPro" id="IPR003137">
    <property type="entry name" value="PA_domain"/>
</dbReference>
<keyword evidence="4" id="KW-0479">Metal-binding</keyword>
<dbReference type="EC" id="3.4.21.62" evidence="12"/>
<evidence type="ECO:0000256" key="4">
    <source>
        <dbReference type="ARBA" id="ARBA00022723"/>
    </source>
</evidence>
<dbReference type="PROSITE" id="PS00137">
    <property type="entry name" value="SUBTILASE_HIS"/>
    <property type="match status" value="1"/>
</dbReference>
<dbReference type="InterPro" id="IPR023828">
    <property type="entry name" value="Peptidase_S8_Ser-AS"/>
</dbReference>
<evidence type="ECO:0000256" key="8">
    <source>
        <dbReference type="PROSITE-ProRule" id="PRU01240"/>
    </source>
</evidence>
<comment type="similarity">
    <text evidence="1 8">Belongs to the peptidase S8 family.</text>
</comment>
<accession>A0A1C9W8E9</accession>
<dbReference type="PRINTS" id="PR00723">
    <property type="entry name" value="SUBTILISIN"/>
</dbReference>
<dbReference type="Pfam" id="PF00082">
    <property type="entry name" value="Peptidase_S8"/>
    <property type="match status" value="2"/>
</dbReference>
<dbReference type="EMBL" id="CP014143">
    <property type="protein sequence ID" value="AOS97434.1"/>
    <property type="molecule type" value="Genomic_DNA"/>
</dbReference>
<evidence type="ECO:0000313" key="13">
    <source>
        <dbReference type="Proteomes" id="UP000095672"/>
    </source>
</evidence>
<dbReference type="STRING" id="1769779.AUP74_02004"/>
<evidence type="ECO:0000256" key="9">
    <source>
        <dbReference type="SAM" id="SignalP"/>
    </source>
</evidence>